<organism evidence="1 2">
    <name type="scientific">Flagellimonas aurea</name>
    <dbReference type="NCBI Taxonomy" id="2915619"/>
    <lineage>
        <taxon>Bacteria</taxon>
        <taxon>Pseudomonadati</taxon>
        <taxon>Bacteroidota</taxon>
        <taxon>Flavobacteriia</taxon>
        <taxon>Flavobacteriales</taxon>
        <taxon>Flavobacteriaceae</taxon>
        <taxon>Flagellimonas</taxon>
    </lineage>
</organism>
<evidence type="ECO:0000313" key="1">
    <source>
        <dbReference type="EMBL" id="MBO0356233.1"/>
    </source>
</evidence>
<evidence type="ECO:0000313" key="2">
    <source>
        <dbReference type="Proteomes" id="UP000664044"/>
    </source>
</evidence>
<protein>
    <recommendedName>
        <fullName evidence="3">DUF4935 domain-containing protein</fullName>
    </recommendedName>
</protein>
<accession>A0ABS3GAB6</accession>
<comment type="caution">
    <text evidence="1">The sequence shown here is derived from an EMBL/GenBank/DDBJ whole genome shotgun (WGS) entry which is preliminary data.</text>
</comment>
<sequence>MKKIVTDTNVWYKIGQDYSHFPDEPNVELPIPVLFELFTSQNLTKNQSTFADLKLAIAAILDFKAEIIFNHFNPIQALIKNHYPEYDAKSGVENYLKEFSALRKLSFEDCSTVDLSNFRNVISPTTDYYNKVSVAYKSEIRKIGKSNFHNWDTMPKTKEIVIDLMNSEIEASQLGFPKIQDFDFSRVELFINIFNKQLRDIAITGERMKDNDWNDIFLLVYVNPGSEYWTYEKKWIRKISELGFEKYLYGPQN</sequence>
<dbReference type="RefSeq" id="WP_207036954.1">
    <property type="nucleotide sequence ID" value="NZ_JAFLNL010000019.1"/>
</dbReference>
<keyword evidence="2" id="KW-1185">Reference proteome</keyword>
<dbReference type="EMBL" id="JAFLNL010000019">
    <property type="protein sequence ID" value="MBO0356233.1"/>
    <property type="molecule type" value="Genomic_DNA"/>
</dbReference>
<dbReference type="Proteomes" id="UP000664044">
    <property type="component" value="Unassembled WGS sequence"/>
</dbReference>
<evidence type="ECO:0008006" key="3">
    <source>
        <dbReference type="Google" id="ProtNLM"/>
    </source>
</evidence>
<gene>
    <name evidence="1" type="ORF">J0656_19605</name>
</gene>
<proteinExistence type="predicted"/>
<reference evidence="1 2" key="1">
    <citation type="submission" date="2021-03" db="EMBL/GenBank/DDBJ databases">
        <title>Muricauda lutimaris sp. nov. and Muricauda ruestringensis sp. nov, two marine members of the Flavobacteriaceae isolated from deep sea sediments of Western Pacific.</title>
        <authorList>
            <person name="Zhao S."/>
            <person name="Liu R."/>
        </authorList>
    </citation>
    <scope>NUCLEOTIDE SEQUENCE [LARGE SCALE GENOMIC DNA]</scope>
    <source>
        <strain evidence="1 2">BC31-1-A7</strain>
    </source>
</reference>
<name>A0ABS3GAB6_9FLAO</name>